<dbReference type="Pfam" id="PF13639">
    <property type="entry name" value="zf-RING_2"/>
    <property type="match status" value="1"/>
</dbReference>
<dbReference type="InterPro" id="IPR008913">
    <property type="entry name" value="Znf_CHY"/>
</dbReference>
<dbReference type="Pfam" id="PF05495">
    <property type="entry name" value="zf-CHY"/>
    <property type="match status" value="1"/>
</dbReference>
<dbReference type="PROSITE" id="PS51266">
    <property type="entry name" value="ZF_CHY"/>
    <property type="match status" value="1"/>
</dbReference>
<dbReference type="AlphaFoldDB" id="A0A068UFG7"/>
<proteinExistence type="predicted"/>
<dbReference type="SUPFAM" id="SSF161219">
    <property type="entry name" value="CHY zinc finger-like"/>
    <property type="match status" value="1"/>
</dbReference>
<dbReference type="SUPFAM" id="SSF57850">
    <property type="entry name" value="RING/U-box"/>
    <property type="match status" value="1"/>
</dbReference>
<evidence type="ECO:0000256" key="1">
    <source>
        <dbReference type="ARBA" id="ARBA00022723"/>
    </source>
</evidence>
<evidence type="ECO:0000259" key="6">
    <source>
        <dbReference type="PROSITE" id="PS50089"/>
    </source>
</evidence>
<feature type="domain" description="CHY-type" evidence="7">
    <location>
        <begin position="26"/>
        <end position="102"/>
    </location>
</feature>
<dbReference type="Pfam" id="PF14599">
    <property type="entry name" value="zinc_ribbon_6"/>
    <property type="match status" value="1"/>
</dbReference>
<dbReference type="Gene3D" id="2.20.28.10">
    <property type="match status" value="1"/>
</dbReference>
<dbReference type="PROSITE" id="PS50089">
    <property type="entry name" value="ZF_RING_2"/>
    <property type="match status" value="1"/>
</dbReference>
<dbReference type="InterPro" id="IPR039512">
    <property type="entry name" value="RCHY1_zinc-ribbon"/>
</dbReference>
<dbReference type="GO" id="GO:0006511">
    <property type="term" value="P:ubiquitin-dependent protein catabolic process"/>
    <property type="evidence" value="ECO:0007669"/>
    <property type="project" value="TreeGrafter"/>
</dbReference>
<dbReference type="GO" id="GO:0008270">
    <property type="term" value="F:zinc ion binding"/>
    <property type="evidence" value="ECO:0007669"/>
    <property type="project" value="UniProtKB-KW"/>
</dbReference>
<dbReference type="Gene3D" id="3.30.40.10">
    <property type="entry name" value="Zinc/RING finger domain, C3HC4 (zinc finger)"/>
    <property type="match status" value="1"/>
</dbReference>
<dbReference type="GO" id="GO:0005634">
    <property type="term" value="C:nucleus"/>
    <property type="evidence" value="ECO:0007669"/>
    <property type="project" value="TreeGrafter"/>
</dbReference>
<evidence type="ECO:0000259" key="8">
    <source>
        <dbReference type="PROSITE" id="PS51270"/>
    </source>
</evidence>
<dbReference type="InParanoid" id="A0A068UFG7"/>
<dbReference type="InterPro" id="IPR001841">
    <property type="entry name" value="Znf_RING"/>
</dbReference>
<accession>A0A068UFG7</accession>
<dbReference type="GO" id="GO:0016567">
    <property type="term" value="P:protein ubiquitination"/>
    <property type="evidence" value="ECO:0007669"/>
    <property type="project" value="TreeGrafter"/>
</dbReference>
<dbReference type="GO" id="GO:0061630">
    <property type="term" value="F:ubiquitin protein ligase activity"/>
    <property type="evidence" value="ECO:0007669"/>
    <property type="project" value="TreeGrafter"/>
</dbReference>
<keyword evidence="1" id="KW-0479">Metal-binding</keyword>
<dbReference type="InterPro" id="IPR013083">
    <property type="entry name" value="Znf_RING/FYVE/PHD"/>
</dbReference>
<dbReference type="SMART" id="SM00184">
    <property type="entry name" value="RING"/>
    <property type="match status" value="1"/>
</dbReference>
<dbReference type="PhylomeDB" id="A0A068UFG7"/>
<sequence>MGSEVLALSILPGPEFAGKDENLRDLGSGDHGCKHYSRRCKIRAPCCNEIFNCRHCHNEAKNSLEVDPLHRHDLPRHEVKTVICSLCGTEQNVQQKCQSCGVCMGKYFCQKCKFFDDDVSKKQYHCHECGICRTGGKESFFHCNKCGCCYSKLIKDAHNCVERAMHHNCPVCLEYLFDTTKDITVLPCGHTIHLDCVQKMEHHSRYSCPVCSKSICDLSNLWRMIDQEVDATQMPEMYKDKMVWILCNDCGAIAEVHFHILAHKCLRCKSYNTRQIQGGPASSCSSSSGHRIAEAVR</sequence>
<dbReference type="PANTHER" id="PTHR21319:SF58">
    <property type="entry name" value="E3 UBIQUITIN-PROTEIN LIGASE RZFP34"/>
    <property type="match status" value="1"/>
</dbReference>
<evidence type="ECO:0000256" key="4">
    <source>
        <dbReference type="PROSITE-ProRule" id="PRU00601"/>
    </source>
</evidence>
<protein>
    <submittedName>
        <fullName evidence="9">Uncharacterized protein</fullName>
    </submittedName>
</protein>
<dbReference type="OMA" id="KLYPCRL"/>
<dbReference type="InterPro" id="IPR037274">
    <property type="entry name" value="Znf_CHY_sf"/>
</dbReference>
<dbReference type="InterPro" id="IPR017921">
    <property type="entry name" value="Znf_CTCHY"/>
</dbReference>
<dbReference type="OrthoDB" id="411372at2759"/>
<feature type="region of interest" description="Disordered" evidence="5">
    <location>
        <begin position="278"/>
        <end position="297"/>
    </location>
</feature>
<dbReference type="PANTHER" id="PTHR21319">
    <property type="entry name" value="RING FINGER AND CHY ZINC FINGER DOMAIN-CONTAINING PROTEIN 1"/>
    <property type="match status" value="1"/>
</dbReference>
<evidence type="ECO:0000256" key="3">
    <source>
        <dbReference type="ARBA" id="ARBA00022833"/>
    </source>
</evidence>
<dbReference type="PROSITE" id="PS51270">
    <property type="entry name" value="ZF_CTCHY"/>
    <property type="match status" value="1"/>
</dbReference>
<evidence type="ECO:0000259" key="7">
    <source>
        <dbReference type="PROSITE" id="PS51266"/>
    </source>
</evidence>
<keyword evidence="10" id="KW-1185">Reference proteome</keyword>
<dbReference type="FunCoup" id="A0A068UFG7">
    <property type="interactions" value="1839"/>
</dbReference>
<dbReference type="STRING" id="49390.A0A068UFG7"/>
<dbReference type="GO" id="GO:1902456">
    <property type="term" value="P:regulation of stomatal opening"/>
    <property type="evidence" value="ECO:0007669"/>
    <property type="project" value="EnsemblPlants"/>
</dbReference>
<evidence type="ECO:0000313" key="10">
    <source>
        <dbReference type="Proteomes" id="UP000295252"/>
    </source>
</evidence>
<dbReference type="EMBL" id="HG739108">
    <property type="protein sequence ID" value="CDP07032.1"/>
    <property type="molecule type" value="Genomic_DNA"/>
</dbReference>
<dbReference type="Proteomes" id="UP000295252">
    <property type="component" value="Chromosome I"/>
</dbReference>
<dbReference type="InterPro" id="IPR037275">
    <property type="entry name" value="Znf_CTCHY_sf"/>
</dbReference>
<gene>
    <name evidence="9" type="ORF">GSCOC_T00024120001</name>
</gene>
<keyword evidence="2 4" id="KW-0863">Zinc-finger</keyword>
<evidence type="ECO:0000256" key="5">
    <source>
        <dbReference type="SAM" id="MobiDB-lite"/>
    </source>
</evidence>
<evidence type="ECO:0000313" key="9">
    <source>
        <dbReference type="EMBL" id="CDP07032.1"/>
    </source>
</evidence>
<name>A0A068UFG7_COFCA</name>
<reference evidence="10" key="1">
    <citation type="journal article" date="2014" name="Science">
        <title>The coffee genome provides insight into the convergent evolution of caffeine biosynthesis.</title>
        <authorList>
            <person name="Denoeud F."/>
            <person name="Carretero-Paulet L."/>
            <person name="Dereeper A."/>
            <person name="Droc G."/>
            <person name="Guyot R."/>
            <person name="Pietrella M."/>
            <person name="Zheng C."/>
            <person name="Alberti A."/>
            <person name="Anthony F."/>
            <person name="Aprea G."/>
            <person name="Aury J.M."/>
            <person name="Bento P."/>
            <person name="Bernard M."/>
            <person name="Bocs S."/>
            <person name="Campa C."/>
            <person name="Cenci A."/>
            <person name="Combes M.C."/>
            <person name="Crouzillat D."/>
            <person name="Da Silva C."/>
            <person name="Daddiego L."/>
            <person name="De Bellis F."/>
            <person name="Dussert S."/>
            <person name="Garsmeur O."/>
            <person name="Gayraud T."/>
            <person name="Guignon V."/>
            <person name="Jahn K."/>
            <person name="Jamilloux V."/>
            <person name="Joet T."/>
            <person name="Labadie K."/>
            <person name="Lan T."/>
            <person name="Leclercq J."/>
            <person name="Lepelley M."/>
            <person name="Leroy T."/>
            <person name="Li L.T."/>
            <person name="Librado P."/>
            <person name="Lopez L."/>
            <person name="Munoz A."/>
            <person name="Noel B."/>
            <person name="Pallavicini A."/>
            <person name="Perrotta G."/>
            <person name="Poncet V."/>
            <person name="Pot D."/>
            <person name="Priyono X."/>
            <person name="Rigoreau M."/>
            <person name="Rouard M."/>
            <person name="Rozas J."/>
            <person name="Tranchant-Dubreuil C."/>
            <person name="VanBuren R."/>
            <person name="Zhang Q."/>
            <person name="Andrade A.C."/>
            <person name="Argout X."/>
            <person name="Bertrand B."/>
            <person name="de Kochko A."/>
            <person name="Graziosi G."/>
            <person name="Henry R.J."/>
            <person name="Jayarama X."/>
            <person name="Ming R."/>
            <person name="Nagai C."/>
            <person name="Rounsley S."/>
            <person name="Sankoff D."/>
            <person name="Giuliano G."/>
            <person name="Albert V.A."/>
            <person name="Wincker P."/>
            <person name="Lashermes P."/>
        </authorList>
    </citation>
    <scope>NUCLEOTIDE SEQUENCE [LARGE SCALE GENOMIC DNA]</scope>
    <source>
        <strain evidence="10">cv. DH200-94</strain>
    </source>
</reference>
<feature type="domain" description="RING-type" evidence="6">
    <location>
        <begin position="169"/>
        <end position="212"/>
    </location>
</feature>
<evidence type="ECO:0000256" key="2">
    <source>
        <dbReference type="ARBA" id="ARBA00022771"/>
    </source>
</evidence>
<organism evidence="9 10">
    <name type="scientific">Coffea canephora</name>
    <name type="common">Robusta coffee</name>
    <dbReference type="NCBI Taxonomy" id="49390"/>
    <lineage>
        <taxon>Eukaryota</taxon>
        <taxon>Viridiplantae</taxon>
        <taxon>Streptophyta</taxon>
        <taxon>Embryophyta</taxon>
        <taxon>Tracheophyta</taxon>
        <taxon>Spermatophyta</taxon>
        <taxon>Magnoliopsida</taxon>
        <taxon>eudicotyledons</taxon>
        <taxon>Gunneridae</taxon>
        <taxon>Pentapetalae</taxon>
        <taxon>asterids</taxon>
        <taxon>lamiids</taxon>
        <taxon>Gentianales</taxon>
        <taxon>Rubiaceae</taxon>
        <taxon>Ixoroideae</taxon>
        <taxon>Gardenieae complex</taxon>
        <taxon>Bertiereae - Coffeeae clade</taxon>
        <taxon>Coffeeae</taxon>
        <taxon>Coffea</taxon>
    </lineage>
</organism>
<dbReference type="Gramene" id="CDP07032">
    <property type="protein sequence ID" value="CDP07032"/>
    <property type="gene ID" value="GSCOC_T00024120001"/>
</dbReference>
<feature type="domain" description="CTCHY-type" evidence="8">
    <location>
        <begin position="104"/>
        <end position="168"/>
    </location>
</feature>
<dbReference type="SUPFAM" id="SSF161245">
    <property type="entry name" value="Zinc hairpin stack"/>
    <property type="match status" value="1"/>
</dbReference>
<keyword evidence="3" id="KW-0862">Zinc</keyword>